<sequence>MSLINTLTLGLIRKDGEWPSKVCGSSWKYGDYWISTRIILLPTYIKLSPLYLISLFGFKGVKIIIGKALGYLGCSHCHMTWNYVEGKSIKYSEHSGMFPLCEECFDKLTSE</sequence>
<comment type="caution">
    <text evidence="1">The sequence shown here is derived from an EMBL/GenBank/DDBJ whole genome shotgun (WGS) entry which is preliminary data.</text>
</comment>
<dbReference type="EMBL" id="BARV01019428">
    <property type="protein sequence ID" value="GAI30731.1"/>
    <property type="molecule type" value="Genomic_DNA"/>
</dbReference>
<name>X1NKI3_9ZZZZ</name>
<proteinExistence type="predicted"/>
<evidence type="ECO:0000313" key="1">
    <source>
        <dbReference type="EMBL" id="GAI30731.1"/>
    </source>
</evidence>
<dbReference type="AlphaFoldDB" id="X1NKI3"/>
<reference evidence="1" key="1">
    <citation type="journal article" date="2014" name="Front. Microbiol.">
        <title>High frequency of phylogenetically diverse reductive dehalogenase-homologous genes in deep subseafloor sedimentary metagenomes.</title>
        <authorList>
            <person name="Kawai M."/>
            <person name="Futagami T."/>
            <person name="Toyoda A."/>
            <person name="Takaki Y."/>
            <person name="Nishi S."/>
            <person name="Hori S."/>
            <person name="Arai W."/>
            <person name="Tsubouchi T."/>
            <person name="Morono Y."/>
            <person name="Uchiyama I."/>
            <person name="Ito T."/>
            <person name="Fujiyama A."/>
            <person name="Inagaki F."/>
            <person name="Takami H."/>
        </authorList>
    </citation>
    <scope>NUCLEOTIDE SEQUENCE</scope>
    <source>
        <strain evidence="1">Expedition CK06-06</strain>
    </source>
</reference>
<feature type="non-terminal residue" evidence="1">
    <location>
        <position position="111"/>
    </location>
</feature>
<organism evidence="1">
    <name type="scientific">marine sediment metagenome</name>
    <dbReference type="NCBI Taxonomy" id="412755"/>
    <lineage>
        <taxon>unclassified sequences</taxon>
        <taxon>metagenomes</taxon>
        <taxon>ecological metagenomes</taxon>
    </lineage>
</organism>
<gene>
    <name evidence="1" type="ORF">S06H3_32651</name>
</gene>
<accession>X1NKI3</accession>
<protein>
    <submittedName>
        <fullName evidence="1">Uncharacterized protein</fullName>
    </submittedName>
</protein>